<dbReference type="PROSITE" id="PS00409">
    <property type="entry name" value="PROKAR_NTER_METHYL"/>
    <property type="match status" value="1"/>
</dbReference>
<reference evidence="1" key="2">
    <citation type="submission" date="2020-09" db="EMBL/GenBank/DDBJ databases">
        <authorList>
            <person name="Sun Q."/>
            <person name="Kim S."/>
        </authorList>
    </citation>
    <scope>NUCLEOTIDE SEQUENCE</scope>
    <source>
        <strain evidence="1">KCTC 32020</strain>
    </source>
</reference>
<dbReference type="RefSeq" id="WP_146474223.1">
    <property type="nucleotide sequence ID" value="NZ_BNCF01000004.1"/>
</dbReference>
<dbReference type="SUPFAM" id="SSF54523">
    <property type="entry name" value="Pili subunits"/>
    <property type="match status" value="1"/>
</dbReference>
<sequence length="246" mass="25056">MKRTARGFSLVEMAVVLVIFGLLLSGLMMTLTAQQASQRAQETRRLLTQAKEALIGYATINGRLPCPADPALASGAAGAGAERAPTATGCTGGQSGVLPWATLGLPEHDAWARRITYRVSALHSRTVDPARAASQYGCATPPATAPAQSAFALCSPGDASVRVAAAGATLAGAVPAVLVSHGGNGFGASLPAGTAMAASGDADEIANHDGDAVFVDRTPSDTYDDLTDWVASPVLMNRMVQSGRLP</sequence>
<evidence type="ECO:0000313" key="2">
    <source>
        <dbReference type="Proteomes" id="UP000636453"/>
    </source>
</evidence>
<dbReference type="Pfam" id="PF07963">
    <property type="entry name" value="N_methyl"/>
    <property type="match status" value="1"/>
</dbReference>
<comment type="caution">
    <text evidence="1">The sequence shown here is derived from an EMBL/GenBank/DDBJ whole genome shotgun (WGS) entry which is preliminary data.</text>
</comment>
<dbReference type="InterPro" id="IPR012902">
    <property type="entry name" value="N_methyl_site"/>
</dbReference>
<name>A0A918YZY1_9GAMM</name>
<dbReference type="EMBL" id="BNCF01000004">
    <property type="protein sequence ID" value="GHE29916.1"/>
    <property type="molecule type" value="Genomic_DNA"/>
</dbReference>
<organism evidence="1 2">
    <name type="scientific">Vulcaniibacterium thermophilum</name>
    <dbReference type="NCBI Taxonomy" id="1169913"/>
    <lineage>
        <taxon>Bacteria</taxon>
        <taxon>Pseudomonadati</taxon>
        <taxon>Pseudomonadota</taxon>
        <taxon>Gammaproteobacteria</taxon>
        <taxon>Lysobacterales</taxon>
        <taxon>Lysobacteraceae</taxon>
        <taxon>Vulcaniibacterium</taxon>
    </lineage>
</organism>
<evidence type="ECO:0000313" key="1">
    <source>
        <dbReference type="EMBL" id="GHE29916.1"/>
    </source>
</evidence>
<dbReference type="Gene3D" id="3.30.700.10">
    <property type="entry name" value="Glycoprotein, Type 4 Pilin"/>
    <property type="match status" value="1"/>
</dbReference>
<evidence type="ECO:0008006" key="3">
    <source>
        <dbReference type="Google" id="ProtNLM"/>
    </source>
</evidence>
<dbReference type="OrthoDB" id="6033325at2"/>
<accession>A0A918YZY1</accession>
<dbReference type="Proteomes" id="UP000636453">
    <property type="component" value="Unassembled WGS sequence"/>
</dbReference>
<proteinExistence type="predicted"/>
<keyword evidence="2" id="KW-1185">Reference proteome</keyword>
<dbReference type="NCBIfam" id="TIGR02532">
    <property type="entry name" value="IV_pilin_GFxxxE"/>
    <property type="match status" value="1"/>
</dbReference>
<protein>
    <recommendedName>
        <fullName evidence="3">Prepilin-type N-terminal cleavage/methylation domain-containing protein</fullName>
    </recommendedName>
</protein>
<gene>
    <name evidence="1" type="ORF">GCM10007167_09720</name>
</gene>
<dbReference type="InterPro" id="IPR045584">
    <property type="entry name" value="Pilin-like"/>
</dbReference>
<dbReference type="AlphaFoldDB" id="A0A918YZY1"/>
<reference evidence="1" key="1">
    <citation type="journal article" date="2014" name="Int. J. Syst. Evol. Microbiol.">
        <title>Complete genome sequence of Corynebacterium casei LMG S-19264T (=DSM 44701T), isolated from a smear-ripened cheese.</title>
        <authorList>
            <consortium name="US DOE Joint Genome Institute (JGI-PGF)"/>
            <person name="Walter F."/>
            <person name="Albersmeier A."/>
            <person name="Kalinowski J."/>
            <person name="Ruckert C."/>
        </authorList>
    </citation>
    <scope>NUCLEOTIDE SEQUENCE</scope>
    <source>
        <strain evidence="1">KCTC 32020</strain>
    </source>
</reference>